<evidence type="ECO:0000256" key="8">
    <source>
        <dbReference type="ARBA" id="ARBA00023242"/>
    </source>
</evidence>
<dbReference type="InterPro" id="IPR008978">
    <property type="entry name" value="HSP20-like_chaperone"/>
</dbReference>
<comment type="caution">
    <text evidence="13">The sequence shown here is derived from an EMBL/GenBank/DDBJ whole genome shotgun (WGS) entry which is preliminary data.</text>
</comment>
<keyword evidence="10" id="KW-0175">Coiled coil</keyword>
<reference evidence="13" key="1">
    <citation type="journal article" date="2022" name="bioRxiv">
        <title>Sequencing and chromosome-scale assembly of the giantPleurodeles waltlgenome.</title>
        <authorList>
            <person name="Brown T."/>
            <person name="Elewa A."/>
            <person name="Iarovenko S."/>
            <person name="Subramanian E."/>
            <person name="Araus A.J."/>
            <person name="Petzold A."/>
            <person name="Susuki M."/>
            <person name="Suzuki K.-i.T."/>
            <person name="Hayashi T."/>
            <person name="Toyoda A."/>
            <person name="Oliveira C."/>
            <person name="Osipova E."/>
            <person name="Leigh N.D."/>
            <person name="Simon A."/>
            <person name="Yun M.H."/>
        </authorList>
    </citation>
    <scope>NUCLEOTIDE SEQUENCE</scope>
    <source>
        <strain evidence="13">20211129_DDA</strain>
        <tissue evidence="13">Liver</tissue>
    </source>
</reference>
<dbReference type="GO" id="GO:0015631">
    <property type="term" value="F:tubulin binding"/>
    <property type="evidence" value="ECO:0007669"/>
    <property type="project" value="InterPro"/>
</dbReference>
<dbReference type="InterPro" id="IPR037893">
    <property type="entry name" value="CS_CacyBP"/>
</dbReference>
<dbReference type="SUPFAM" id="SSF49764">
    <property type="entry name" value="HSP20-like chaperones"/>
    <property type="match status" value="1"/>
</dbReference>
<dbReference type="PROSITE" id="PS51048">
    <property type="entry name" value="SGS"/>
    <property type="match status" value="1"/>
</dbReference>
<evidence type="ECO:0000256" key="5">
    <source>
        <dbReference type="ARBA" id="ARBA00022553"/>
    </source>
</evidence>
<dbReference type="Proteomes" id="UP001066276">
    <property type="component" value="Chromosome 4_1"/>
</dbReference>
<feature type="domain" description="SGS" evidence="11">
    <location>
        <begin position="148"/>
        <end position="224"/>
    </location>
</feature>
<dbReference type="PANTHER" id="PTHR13164:SF3">
    <property type="entry name" value="CALCYCLIN-BINDING PROTEIN"/>
    <property type="match status" value="1"/>
</dbReference>
<dbReference type="InterPro" id="IPR007052">
    <property type="entry name" value="CS_dom"/>
</dbReference>
<dbReference type="Gene3D" id="2.60.40.790">
    <property type="match status" value="1"/>
</dbReference>
<evidence type="ECO:0000256" key="3">
    <source>
        <dbReference type="ARBA" id="ARBA00015702"/>
    </source>
</evidence>
<evidence type="ECO:0000256" key="4">
    <source>
        <dbReference type="ARBA" id="ARBA00022490"/>
    </source>
</evidence>
<name>A0AAV7T937_PLEWA</name>
<keyword evidence="5" id="KW-0597">Phosphoprotein</keyword>
<feature type="coiled-coil region" evidence="10">
    <location>
        <begin position="2"/>
        <end position="45"/>
    </location>
</feature>
<evidence type="ECO:0000256" key="6">
    <source>
        <dbReference type="ARBA" id="ARBA00022786"/>
    </source>
</evidence>
<dbReference type="InterPro" id="IPR052289">
    <property type="entry name" value="Calcyclin-binding_UBL-bridge"/>
</dbReference>
<dbReference type="GO" id="GO:0031625">
    <property type="term" value="F:ubiquitin protein ligase binding"/>
    <property type="evidence" value="ECO:0007669"/>
    <property type="project" value="InterPro"/>
</dbReference>
<comment type="function">
    <text evidence="9">May be involved in calcium-dependent ubiquitination and subsequent proteasomal degradation of target proteins. Probably serves as a molecular bridge in ubiquitin E3 complexes. Participates in the ubiquitin-mediated degradation of beta-catenin (CTNNB1).</text>
</comment>
<dbReference type="Pfam" id="PF09032">
    <property type="entry name" value="Siah-Interact_N"/>
    <property type="match status" value="1"/>
</dbReference>
<protein>
    <recommendedName>
        <fullName evidence="3">Calcyclin-binding protein</fullName>
    </recommendedName>
</protein>
<evidence type="ECO:0000259" key="12">
    <source>
        <dbReference type="PROSITE" id="PS51203"/>
    </source>
</evidence>
<keyword evidence="7" id="KW-0007">Acetylation</keyword>
<evidence type="ECO:0000259" key="11">
    <source>
        <dbReference type="PROSITE" id="PS51048"/>
    </source>
</evidence>
<keyword evidence="6" id="KW-0833">Ubl conjugation pathway</keyword>
<feature type="domain" description="CS" evidence="12">
    <location>
        <begin position="70"/>
        <end position="163"/>
    </location>
</feature>
<organism evidence="13 14">
    <name type="scientific">Pleurodeles waltl</name>
    <name type="common">Iberian ribbed newt</name>
    <dbReference type="NCBI Taxonomy" id="8319"/>
    <lineage>
        <taxon>Eukaryota</taxon>
        <taxon>Metazoa</taxon>
        <taxon>Chordata</taxon>
        <taxon>Craniata</taxon>
        <taxon>Vertebrata</taxon>
        <taxon>Euteleostomi</taxon>
        <taxon>Amphibia</taxon>
        <taxon>Batrachia</taxon>
        <taxon>Caudata</taxon>
        <taxon>Salamandroidea</taxon>
        <taxon>Salamandridae</taxon>
        <taxon>Pleurodelinae</taxon>
        <taxon>Pleurodeles</taxon>
    </lineage>
</organism>
<dbReference type="AlphaFoldDB" id="A0AAV7T937"/>
<dbReference type="Gene3D" id="4.10.860.10">
    <property type="entry name" value="UVR domain"/>
    <property type="match status" value="1"/>
</dbReference>
<dbReference type="InterPro" id="IPR015120">
    <property type="entry name" value="Siah-Interact_N"/>
</dbReference>
<evidence type="ECO:0000256" key="9">
    <source>
        <dbReference type="ARBA" id="ARBA00025145"/>
    </source>
</evidence>
<evidence type="ECO:0000256" key="2">
    <source>
        <dbReference type="ARBA" id="ARBA00004496"/>
    </source>
</evidence>
<evidence type="ECO:0000256" key="7">
    <source>
        <dbReference type="ARBA" id="ARBA00022990"/>
    </source>
</evidence>
<comment type="subcellular location">
    <subcellularLocation>
        <location evidence="2">Cytoplasm</location>
    </subcellularLocation>
    <subcellularLocation>
        <location evidence="1">Nucleus</location>
    </subcellularLocation>
</comment>
<dbReference type="GO" id="GO:0005634">
    <property type="term" value="C:nucleus"/>
    <property type="evidence" value="ECO:0007669"/>
    <property type="project" value="UniProtKB-SubCell"/>
</dbReference>
<dbReference type="PROSITE" id="PS51203">
    <property type="entry name" value="CS"/>
    <property type="match status" value="1"/>
</dbReference>
<dbReference type="InterPro" id="IPR037201">
    <property type="entry name" value="CacyBP_N"/>
</dbReference>
<dbReference type="GO" id="GO:0007507">
    <property type="term" value="P:heart development"/>
    <property type="evidence" value="ECO:0007669"/>
    <property type="project" value="TreeGrafter"/>
</dbReference>
<dbReference type="GO" id="GO:0044548">
    <property type="term" value="F:S100 protein binding"/>
    <property type="evidence" value="ECO:0007669"/>
    <property type="project" value="InterPro"/>
</dbReference>
<dbReference type="InterPro" id="IPR007699">
    <property type="entry name" value="SGS_dom"/>
</dbReference>
<accession>A0AAV7T937</accession>
<gene>
    <name evidence="13" type="ORF">NDU88_004963</name>
</gene>
<sequence>MEEELRKDLEEVKDLLSKASRQRVCKVLLAEQRKLETELNKVNQQSLAKETSELTKSATVVGQLSSGYTVKINNYGWDQSNAFVKIYVTLSGVHKIPAENVQIQFAEKSFELLVKDLNGRSYSLIINNLLKPISAESSSRKIKTDTILVMCRKKSEQHWEYLTQVEKQLKDKNKPSFDKDADPNESLMNLMKKMYDEGDDEMKRTLNKAWSESREKQERGQMDF</sequence>
<dbReference type="SUPFAM" id="SSF140106">
    <property type="entry name" value="Calcyclin-binding protein-like"/>
    <property type="match status" value="1"/>
</dbReference>
<dbReference type="GO" id="GO:0005737">
    <property type="term" value="C:cytoplasm"/>
    <property type="evidence" value="ECO:0007669"/>
    <property type="project" value="UniProtKB-SubCell"/>
</dbReference>
<keyword evidence="14" id="KW-1185">Reference proteome</keyword>
<evidence type="ECO:0000256" key="1">
    <source>
        <dbReference type="ARBA" id="ARBA00004123"/>
    </source>
</evidence>
<dbReference type="PANTHER" id="PTHR13164">
    <property type="entry name" value="CALICYLIN BINDING PROTEIN"/>
    <property type="match status" value="1"/>
</dbReference>
<keyword evidence="8" id="KW-0539">Nucleus</keyword>
<dbReference type="Pfam" id="PF04969">
    <property type="entry name" value="CS"/>
    <property type="match status" value="1"/>
</dbReference>
<evidence type="ECO:0000313" key="13">
    <source>
        <dbReference type="EMBL" id="KAJ1173122.1"/>
    </source>
</evidence>
<dbReference type="CDD" id="cd06468">
    <property type="entry name" value="p23_CacyBP"/>
    <property type="match status" value="1"/>
</dbReference>
<evidence type="ECO:0000256" key="10">
    <source>
        <dbReference type="SAM" id="Coils"/>
    </source>
</evidence>
<dbReference type="EMBL" id="JANPWB010000007">
    <property type="protein sequence ID" value="KAJ1173122.1"/>
    <property type="molecule type" value="Genomic_DNA"/>
</dbReference>
<proteinExistence type="predicted"/>
<keyword evidence="4" id="KW-0963">Cytoplasm</keyword>
<dbReference type="FunFam" id="2.60.40.790:FF:000006">
    <property type="entry name" value="calcyclin-binding protein-like"/>
    <property type="match status" value="1"/>
</dbReference>
<evidence type="ECO:0000313" key="14">
    <source>
        <dbReference type="Proteomes" id="UP001066276"/>
    </source>
</evidence>